<feature type="region of interest" description="Disordered" evidence="1">
    <location>
        <begin position="197"/>
        <end position="223"/>
    </location>
</feature>
<protein>
    <submittedName>
        <fullName evidence="2">Uncharacterized protein</fullName>
    </submittedName>
</protein>
<keyword evidence="3" id="KW-1185">Reference proteome</keyword>
<evidence type="ECO:0000313" key="2">
    <source>
        <dbReference type="EMBL" id="KRX10796.1"/>
    </source>
</evidence>
<comment type="caution">
    <text evidence="2">The sequence shown here is derived from an EMBL/GenBank/DDBJ whole genome shotgun (WGS) entry which is preliminary data.</text>
</comment>
<proteinExistence type="predicted"/>
<dbReference type="Proteomes" id="UP000054937">
    <property type="component" value="Unassembled WGS sequence"/>
</dbReference>
<evidence type="ECO:0000313" key="3">
    <source>
        <dbReference type="Proteomes" id="UP000054937"/>
    </source>
</evidence>
<gene>
    <name evidence="2" type="ORF">PPERSA_00966</name>
</gene>
<organism evidence="2 3">
    <name type="scientific">Pseudocohnilembus persalinus</name>
    <name type="common">Ciliate</name>
    <dbReference type="NCBI Taxonomy" id="266149"/>
    <lineage>
        <taxon>Eukaryota</taxon>
        <taxon>Sar</taxon>
        <taxon>Alveolata</taxon>
        <taxon>Ciliophora</taxon>
        <taxon>Intramacronucleata</taxon>
        <taxon>Oligohymenophorea</taxon>
        <taxon>Scuticociliatia</taxon>
        <taxon>Philasterida</taxon>
        <taxon>Pseudocohnilembidae</taxon>
        <taxon>Pseudocohnilembus</taxon>
    </lineage>
</organism>
<evidence type="ECO:0000256" key="1">
    <source>
        <dbReference type="SAM" id="MobiDB-lite"/>
    </source>
</evidence>
<dbReference type="EMBL" id="LDAU01000019">
    <property type="protein sequence ID" value="KRX10796.1"/>
    <property type="molecule type" value="Genomic_DNA"/>
</dbReference>
<dbReference type="AlphaFoldDB" id="A0A0V0R8H3"/>
<sequence>MKYNQNDASCNNLLKFIEFAKQKEIEFDQDKVPDKTCVGENKVIGGLLKEFLEKQEFQDFKDGKIIGKKNIYQEEDEKDLPSLKYIAKYPIKKILQNQKLQIKLKQLRDKSPNKVDFIKLQKLLESIGNEDYSPNTYKAKFYSVYKKHNNSEKQEKQLNQENQDTQDTQSLNSNKKKSKSQILQQFSQKIKYSVQSLNNSQQMVKKKPVQKLNDNNNKISDFTNNNKQEKINVIPFSEKALNQQNGQNQKQPQISQGQIIQKNINQNQSSKKKNLIELNSNKENQPQFKNGPFIYITSQSDKIDQKQLEKFIKDCIQEQQEAEKLKPKYEIFPQKKQDINDKSIQIYKKQQEILKFQEKYNLYNKNNNGNNQQQQKNDDYFKQQENNKKIDIQQESLLEQCIKQATQQNHMSGPPSVFNS</sequence>
<accession>A0A0V0R8H3</accession>
<feature type="compositionally biased region" description="Low complexity" evidence="1">
    <location>
        <begin position="159"/>
        <end position="173"/>
    </location>
</feature>
<feature type="region of interest" description="Disordered" evidence="1">
    <location>
        <begin position="152"/>
        <end position="182"/>
    </location>
</feature>
<reference evidence="2 3" key="1">
    <citation type="journal article" date="2015" name="Sci. Rep.">
        <title>Genome of the facultative scuticociliatosis pathogen Pseudocohnilembus persalinus provides insight into its virulence through horizontal gene transfer.</title>
        <authorList>
            <person name="Xiong J."/>
            <person name="Wang G."/>
            <person name="Cheng J."/>
            <person name="Tian M."/>
            <person name="Pan X."/>
            <person name="Warren A."/>
            <person name="Jiang C."/>
            <person name="Yuan D."/>
            <person name="Miao W."/>
        </authorList>
    </citation>
    <scope>NUCLEOTIDE SEQUENCE [LARGE SCALE GENOMIC DNA]</scope>
    <source>
        <strain evidence="2">36N120E</strain>
    </source>
</reference>
<name>A0A0V0R8H3_PSEPJ</name>
<feature type="compositionally biased region" description="Polar residues" evidence="1">
    <location>
        <begin position="212"/>
        <end position="223"/>
    </location>
</feature>
<dbReference type="OMA" id="NQNDASC"/>
<dbReference type="InParanoid" id="A0A0V0R8H3"/>